<dbReference type="Pfam" id="PF13475">
    <property type="entry name" value="DUF4116"/>
    <property type="match status" value="1"/>
</dbReference>
<name>D2VVH1_NAEGR</name>
<dbReference type="InParanoid" id="D2VVH1"/>
<feature type="domain" description="DUF4116" evidence="1">
    <location>
        <begin position="525"/>
        <end position="563"/>
    </location>
</feature>
<gene>
    <name evidence="2" type="ORF">NAEGRDRAFT_73018</name>
</gene>
<dbReference type="VEuPathDB" id="AmoebaDB:NAEGRDRAFT_73018"/>
<dbReference type="AlphaFoldDB" id="D2VVH1"/>
<dbReference type="GeneID" id="8861159"/>
<dbReference type="KEGG" id="ngr:NAEGRDRAFT_73018"/>
<dbReference type="RefSeq" id="XP_002671981.1">
    <property type="nucleotide sequence ID" value="XM_002671935.1"/>
</dbReference>
<sequence length="612" mass="72289">MALDLSECGNDLFTILDRIDFSDIPNKGIVNLFKHSNRLFNYCTSSELRIDKKLRNMISYKNDRDLILQSVKHHGNILNYVDRIFSEDPELIFEALKTCPSMISKLPPSHLKNTDFALRMASRFTYFWFPSFYLNQDEEFWYQAVIVHKFLAIQDLPIKPYHYLELKKIVLSRKGFLLELFSDKDREDIELVLCAMQIPKYFKFASERLQNSEQFASCIFSIYSSNSLFGVNSFPYIIPELKNNFTFMKLSCLKFNPSLFKHASPELRGNIEFIKCIINDCFSRSMKASYVRENIILNIMGRKEDRDELIKVHNHCKAEYPNQKLLFFASPLLFFDESFIRNETAQLLPKNEEFSIEKLYASAFKQREIMVCAACSLIEPSLYSNDHYQFSSTFFHYMNESHVKIIYYECYSWKDQSKYDSLTQETKNSIDSTLFEMTRSISSSLEHVCWDDMSDSLLFSELERFFSQGFTLVGEYTKNLIGKSFTKRFGNDRSFFKNFIVSNKRVPILQYASDEIKDDLSFFLALTYLPCCIQYASEKLRSNKEFVKKVVMKDDNMFQYASETIRNDYEFVLELLIEKKYGLECFYQFSTREVKIQLFQNQPDLMKQISRI</sequence>
<evidence type="ECO:0000313" key="3">
    <source>
        <dbReference type="Proteomes" id="UP000006671"/>
    </source>
</evidence>
<proteinExistence type="predicted"/>
<accession>D2VVH1</accession>
<evidence type="ECO:0000313" key="2">
    <source>
        <dbReference type="EMBL" id="EFC39237.1"/>
    </source>
</evidence>
<protein>
    <submittedName>
        <fullName evidence="2">Predicted protein</fullName>
    </submittedName>
</protein>
<reference evidence="2 3" key="1">
    <citation type="journal article" date="2010" name="Cell">
        <title>The genome of Naegleria gruberi illuminates early eukaryotic versatility.</title>
        <authorList>
            <person name="Fritz-Laylin L.K."/>
            <person name="Prochnik S.E."/>
            <person name="Ginger M.L."/>
            <person name="Dacks J.B."/>
            <person name="Carpenter M.L."/>
            <person name="Field M.C."/>
            <person name="Kuo A."/>
            <person name="Paredez A."/>
            <person name="Chapman J."/>
            <person name="Pham J."/>
            <person name="Shu S."/>
            <person name="Neupane R."/>
            <person name="Cipriano M."/>
            <person name="Mancuso J."/>
            <person name="Tu H."/>
            <person name="Salamov A."/>
            <person name="Lindquist E."/>
            <person name="Shapiro H."/>
            <person name="Lucas S."/>
            <person name="Grigoriev I.V."/>
            <person name="Cande W.Z."/>
            <person name="Fulton C."/>
            <person name="Rokhsar D.S."/>
            <person name="Dawson S.C."/>
        </authorList>
    </citation>
    <scope>NUCLEOTIDE SEQUENCE [LARGE SCALE GENOMIC DNA]</scope>
    <source>
        <strain evidence="2 3">NEG-M</strain>
    </source>
</reference>
<dbReference type="InterPro" id="IPR025197">
    <property type="entry name" value="DUF4116"/>
</dbReference>
<dbReference type="EMBL" id="GG738901">
    <property type="protein sequence ID" value="EFC39237.1"/>
    <property type="molecule type" value="Genomic_DNA"/>
</dbReference>
<evidence type="ECO:0000259" key="1">
    <source>
        <dbReference type="Pfam" id="PF13475"/>
    </source>
</evidence>
<dbReference type="Proteomes" id="UP000006671">
    <property type="component" value="Unassembled WGS sequence"/>
</dbReference>
<keyword evidence="3" id="KW-1185">Reference proteome</keyword>
<organism evidence="3">
    <name type="scientific">Naegleria gruberi</name>
    <name type="common">Amoeba</name>
    <dbReference type="NCBI Taxonomy" id="5762"/>
    <lineage>
        <taxon>Eukaryota</taxon>
        <taxon>Discoba</taxon>
        <taxon>Heterolobosea</taxon>
        <taxon>Tetramitia</taxon>
        <taxon>Eutetramitia</taxon>
        <taxon>Vahlkampfiidae</taxon>
        <taxon>Naegleria</taxon>
    </lineage>
</organism>